<evidence type="ECO:0000256" key="3">
    <source>
        <dbReference type="ARBA" id="ARBA00022833"/>
    </source>
</evidence>
<organism evidence="7 8">
    <name type="scientific">Dichanthelium oligosanthes</name>
    <dbReference type="NCBI Taxonomy" id="888268"/>
    <lineage>
        <taxon>Eukaryota</taxon>
        <taxon>Viridiplantae</taxon>
        <taxon>Streptophyta</taxon>
        <taxon>Embryophyta</taxon>
        <taxon>Tracheophyta</taxon>
        <taxon>Spermatophyta</taxon>
        <taxon>Magnoliopsida</taxon>
        <taxon>Liliopsida</taxon>
        <taxon>Poales</taxon>
        <taxon>Poaceae</taxon>
        <taxon>PACMAD clade</taxon>
        <taxon>Panicoideae</taxon>
        <taxon>Panicodae</taxon>
        <taxon>Paniceae</taxon>
        <taxon>Dichantheliinae</taxon>
        <taxon>Dichanthelium</taxon>
    </lineage>
</organism>
<proteinExistence type="predicted"/>
<feature type="compositionally biased region" description="Basic and acidic residues" evidence="5">
    <location>
        <begin position="266"/>
        <end position="294"/>
    </location>
</feature>
<dbReference type="Gene3D" id="3.30.40.10">
    <property type="entry name" value="Zinc/RING finger domain, C3HC4 (zinc finger)"/>
    <property type="match status" value="1"/>
</dbReference>
<dbReference type="InterPro" id="IPR013083">
    <property type="entry name" value="Znf_RING/FYVE/PHD"/>
</dbReference>
<dbReference type="PROSITE" id="PS50089">
    <property type="entry name" value="ZF_RING_2"/>
    <property type="match status" value="1"/>
</dbReference>
<feature type="region of interest" description="Disordered" evidence="5">
    <location>
        <begin position="469"/>
        <end position="528"/>
    </location>
</feature>
<dbReference type="EMBL" id="LWDX02033924">
    <property type="protein sequence ID" value="OEL26800.1"/>
    <property type="molecule type" value="Genomic_DNA"/>
</dbReference>
<evidence type="ECO:0000313" key="7">
    <source>
        <dbReference type="EMBL" id="OEL26800.1"/>
    </source>
</evidence>
<dbReference type="InterPro" id="IPR044807">
    <property type="entry name" value="DRIP1-like"/>
</dbReference>
<comment type="caution">
    <text evidence="7">The sequence shown here is derived from an EMBL/GenBank/DDBJ whole genome shotgun (WGS) entry which is preliminary data.</text>
</comment>
<evidence type="ECO:0000256" key="1">
    <source>
        <dbReference type="ARBA" id="ARBA00022723"/>
    </source>
</evidence>
<dbReference type="SMART" id="SM00184">
    <property type="entry name" value="RING"/>
    <property type="match status" value="1"/>
</dbReference>
<sequence>MGEALPQGVALVRRDLLTPGLTCPLCKGLFREATALTECLHTFCRECIMEQINGKDIEYCPVCDVHLGCDPEQKLRSDKNLQDIRNKLFPIKEKETDSTKAATTLPPKRKKRSLSSLLVDTPSTAMKTGLTRKRTKGTRKAAASRATSPGKNGAMKSPTKSEGRDKKTEKSSAPQSTKVATTAKKTESQDQKKIEKTSAQQSTKEATAENKKQCNTDVEVPSEPPSEDRKNNGKTADKEELQKPSKRSVYAASKTKAPRSTPKIHSVTEEQIEKKERELPTGKEETENAEEQIKKKEGEIPTGKDETVNEVAVPGTMVGEHSNKPTITEDSSNQGSSGSSSTLHDTITAPVWFSLASSPNQGGGPQLPQLSMIYLRIKDGNMQISLVQRYIAEKLNLGDEDEVEITIDGQPICPSSTLHGLVQMWPLRGWSGRCSGLGAPANEFVMTLGYRRRHRPYLVPRFLAVPKDKPCEGEDNATVEAAAPPDEPLKGDRTSVEAAAAPEEPSKGDRATVVEAAAPPDEPCKGDRATVEVPLPETEVLCLLRPSLSIPPVSG</sequence>
<keyword evidence="2 4" id="KW-0863">Zinc-finger</keyword>
<feature type="compositionally biased region" description="Basic and acidic residues" evidence="5">
    <location>
        <begin position="226"/>
        <end position="243"/>
    </location>
</feature>
<feature type="compositionally biased region" description="Basic residues" evidence="5">
    <location>
        <begin position="130"/>
        <end position="139"/>
    </location>
</feature>
<name>A0A1E5VNV6_9POAL</name>
<feature type="compositionally biased region" description="Low complexity" evidence="5">
    <location>
        <begin position="331"/>
        <end position="341"/>
    </location>
</feature>
<evidence type="ECO:0000256" key="2">
    <source>
        <dbReference type="ARBA" id="ARBA00022771"/>
    </source>
</evidence>
<evidence type="ECO:0000259" key="6">
    <source>
        <dbReference type="PROSITE" id="PS50089"/>
    </source>
</evidence>
<dbReference type="GO" id="GO:0008270">
    <property type="term" value="F:zinc ion binding"/>
    <property type="evidence" value="ECO:0007669"/>
    <property type="project" value="UniProtKB-KW"/>
</dbReference>
<evidence type="ECO:0000256" key="5">
    <source>
        <dbReference type="SAM" id="MobiDB-lite"/>
    </source>
</evidence>
<dbReference type="GO" id="GO:0004842">
    <property type="term" value="F:ubiquitin-protein transferase activity"/>
    <property type="evidence" value="ECO:0007669"/>
    <property type="project" value="InterPro"/>
</dbReference>
<gene>
    <name evidence="7" type="ORF">BAE44_0012181</name>
</gene>
<protein>
    <submittedName>
        <fullName evidence="7">E3 ubiquitin protein ligase DRIP2</fullName>
    </submittedName>
</protein>
<dbReference type="PANTHER" id="PTHR46293">
    <property type="entry name" value="E3 UBIQUITIN PROTEIN LIGASE DRIP1"/>
    <property type="match status" value="1"/>
</dbReference>
<dbReference type="PANTHER" id="PTHR46293:SF17">
    <property type="entry name" value="RING-TYPE DOMAIN-CONTAINING PROTEIN"/>
    <property type="match status" value="1"/>
</dbReference>
<dbReference type="Pfam" id="PF00097">
    <property type="entry name" value="zf-C3HC4"/>
    <property type="match status" value="1"/>
</dbReference>
<feature type="region of interest" description="Disordered" evidence="5">
    <location>
        <begin position="317"/>
        <end position="343"/>
    </location>
</feature>
<reference evidence="7 8" key="1">
    <citation type="submission" date="2016-09" db="EMBL/GenBank/DDBJ databases">
        <title>The draft genome of Dichanthelium oligosanthes: A C3 panicoid grass species.</title>
        <authorList>
            <person name="Studer A.J."/>
            <person name="Schnable J.C."/>
            <person name="Brutnell T.P."/>
        </authorList>
    </citation>
    <scope>NUCLEOTIDE SEQUENCE [LARGE SCALE GENOMIC DNA]</scope>
    <source>
        <strain evidence="8">cv. Kellogg 1175</strain>
        <tissue evidence="7">Leaf</tissue>
    </source>
</reference>
<accession>A0A1E5VNV6</accession>
<feature type="compositionally biased region" description="Polar residues" evidence="5">
    <location>
        <begin position="114"/>
        <end position="126"/>
    </location>
</feature>
<dbReference type="InterPro" id="IPR017907">
    <property type="entry name" value="Znf_RING_CS"/>
</dbReference>
<feature type="domain" description="RING-type" evidence="6">
    <location>
        <begin position="23"/>
        <end position="64"/>
    </location>
</feature>
<dbReference type="Proteomes" id="UP000095767">
    <property type="component" value="Unassembled WGS sequence"/>
</dbReference>
<dbReference type="InterPro" id="IPR018957">
    <property type="entry name" value="Znf_C3HC4_RING-type"/>
</dbReference>
<dbReference type="STRING" id="888268.A0A1E5VNV6"/>
<feature type="compositionally biased region" description="Basic and acidic residues" evidence="5">
    <location>
        <begin position="159"/>
        <end position="170"/>
    </location>
</feature>
<dbReference type="InterPro" id="IPR001841">
    <property type="entry name" value="Znf_RING"/>
</dbReference>
<feature type="region of interest" description="Disordered" evidence="5">
    <location>
        <begin position="95"/>
        <end position="294"/>
    </location>
</feature>
<feature type="compositionally biased region" description="Basic and acidic residues" evidence="5">
    <location>
        <begin position="184"/>
        <end position="196"/>
    </location>
</feature>
<dbReference type="PROSITE" id="PS00518">
    <property type="entry name" value="ZF_RING_1"/>
    <property type="match status" value="1"/>
</dbReference>
<dbReference type="OrthoDB" id="1305878at2759"/>
<keyword evidence="3" id="KW-0862">Zinc</keyword>
<dbReference type="SUPFAM" id="SSF57850">
    <property type="entry name" value="RING/U-box"/>
    <property type="match status" value="1"/>
</dbReference>
<dbReference type="AlphaFoldDB" id="A0A1E5VNV6"/>
<dbReference type="CDD" id="cd16525">
    <property type="entry name" value="RING-HC_PCGF"/>
    <property type="match status" value="1"/>
</dbReference>
<evidence type="ECO:0000256" key="4">
    <source>
        <dbReference type="PROSITE-ProRule" id="PRU00175"/>
    </source>
</evidence>
<evidence type="ECO:0000313" key="8">
    <source>
        <dbReference type="Proteomes" id="UP000095767"/>
    </source>
</evidence>
<keyword evidence="8" id="KW-1185">Reference proteome</keyword>
<feature type="compositionally biased region" description="Polar residues" evidence="5">
    <location>
        <begin position="171"/>
        <end position="180"/>
    </location>
</feature>
<keyword evidence="1" id="KW-0479">Metal-binding</keyword>